<proteinExistence type="predicted"/>
<evidence type="ECO:0000313" key="2">
    <source>
        <dbReference type="Proteomes" id="UP001604336"/>
    </source>
</evidence>
<evidence type="ECO:0000313" key="1">
    <source>
        <dbReference type="EMBL" id="KAL2499640.1"/>
    </source>
</evidence>
<reference evidence="2" key="1">
    <citation type="submission" date="2024-07" db="EMBL/GenBank/DDBJ databases">
        <title>Two chromosome-level genome assemblies of Korean endemic species Abeliophyllum distichum and Forsythia ovata (Oleaceae).</title>
        <authorList>
            <person name="Jang H."/>
        </authorList>
    </citation>
    <scope>NUCLEOTIDE SEQUENCE [LARGE SCALE GENOMIC DNA]</scope>
</reference>
<organism evidence="1 2">
    <name type="scientific">Abeliophyllum distichum</name>
    <dbReference type="NCBI Taxonomy" id="126358"/>
    <lineage>
        <taxon>Eukaryota</taxon>
        <taxon>Viridiplantae</taxon>
        <taxon>Streptophyta</taxon>
        <taxon>Embryophyta</taxon>
        <taxon>Tracheophyta</taxon>
        <taxon>Spermatophyta</taxon>
        <taxon>Magnoliopsida</taxon>
        <taxon>eudicotyledons</taxon>
        <taxon>Gunneridae</taxon>
        <taxon>Pentapetalae</taxon>
        <taxon>asterids</taxon>
        <taxon>lamiids</taxon>
        <taxon>Lamiales</taxon>
        <taxon>Oleaceae</taxon>
        <taxon>Forsythieae</taxon>
        <taxon>Abeliophyllum</taxon>
    </lineage>
</organism>
<dbReference type="PANTHER" id="PTHR46702">
    <property type="entry name" value="DNA LIGASE (DUF1666)-RELATED"/>
    <property type="match status" value="1"/>
</dbReference>
<dbReference type="Proteomes" id="UP001604336">
    <property type="component" value="Unassembled WGS sequence"/>
</dbReference>
<name>A0ABD1SG26_9LAMI</name>
<keyword evidence="2" id="KW-1185">Reference proteome</keyword>
<protein>
    <submittedName>
        <fullName evidence="1">Uncharacterized protein</fullName>
    </submittedName>
</protein>
<dbReference type="AlphaFoldDB" id="A0ABD1SG26"/>
<sequence length="153" mass="17782">MSLGSDEKRTREEESDFVVLAPDLIRIIESSILSFRQFMKMDKKKIGGILNLFGSQNQMATPLQQIQSSHEKKAMKLKELWKRTKSYKKNSWPSTQEDTEMLLGLIDSKIVSKVLRMARINKEQLFWCEEKMKKLAISDGKLQRDPSLILFPC</sequence>
<comment type="caution">
    <text evidence="1">The sequence shown here is derived from an EMBL/GenBank/DDBJ whole genome shotgun (WGS) entry which is preliminary data.</text>
</comment>
<dbReference type="EMBL" id="JBFOLK010000007">
    <property type="protein sequence ID" value="KAL2499640.1"/>
    <property type="molecule type" value="Genomic_DNA"/>
</dbReference>
<dbReference type="InterPro" id="IPR012870">
    <property type="entry name" value="DUF1666"/>
</dbReference>
<dbReference type="PANTHER" id="PTHR46702:SF1">
    <property type="entry name" value="DUF1666 FAMILY PROTEIN (DUF1666)"/>
    <property type="match status" value="1"/>
</dbReference>
<accession>A0ABD1SG26</accession>
<gene>
    <name evidence="1" type="ORF">Adt_25190</name>
</gene>
<dbReference type="Pfam" id="PF07891">
    <property type="entry name" value="DUF1666"/>
    <property type="match status" value="1"/>
</dbReference>